<proteinExistence type="predicted"/>
<name>A0A0V0U2A3_9BILA</name>
<dbReference type="Proteomes" id="UP000055048">
    <property type="component" value="Unassembled WGS sequence"/>
</dbReference>
<organism evidence="1 2">
    <name type="scientific">Trichinella murrelli</name>
    <dbReference type="NCBI Taxonomy" id="144512"/>
    <lineage>
        <taxon>Eukaryota</taxon>
        <taxon>Metazoa</taxon>
        <taxon>Ecdysozoa</taxon>
        <taxon>Nematoda</taxon>
        <taxon>Enoplea</taxon>
        <taxon>Dorylaimia</taxon>
        <taxon>Trichinellida</taxon>
        <taxon>Trichinellidae</taxon>
        <taxon>Trichinella</taxon>
    </lineage>
</organism>
<protein>
    <submittedName>
        <fullName evidence="1">Uncharacterized protein</fullName>
    </submittedName>
</protein>
<gene>
    <name evidence="1" type="ORF">T05_12292</name>
</gene>
<evidence type="ECO:0000313" key="1">
    <source>
        <dbReference type="EMBL" id="KRX45418.1"/>
    </source>
</evidence>
<evidence type="ECO:0000313" key="2">
    <source>
        <dbReference type="Proteomes" id="UP000055048"/>
    </source>
</evidence>
<dbReference type="EMBL" id="JYDJ01000076">
    <property type="protein sequence ID" value="KRX45418.1"/>
    <property type="molecule type" value="Genomic_DNA"/>
</dbReference>
<reference evidence="1 2" key="1">
    <citation type="submission" date="2015-01" db="EMBL/GenBank/DDBJ databases">
        <title>Evolution of Trichinella species and genotypes.</title>
        <authorList>
            <person name="Korhonen P.K."/>
            <person name="Edoardo P."/>
            <person name="Giuseppe L.R."/>
            <person name="Gasser R.B."/>
        </authorList>
    </citation>
    <scope>NUCLEOTIDE SEQUENCE [LARGE SCALE GENOMIC DNA]</scope>
    <source>
        <strain evidence="1">ISS417</strain>
    </source>
</reference>
<comment type="caution">
    <text evidence="1">The sequence shown here is derived from an EMBL/GenBank/DDBJ whole genome shotgun (WGS) entry which is preliminary data.</text>
</comment>
<accession>A0A0V0U2A3</accession>
<keyword evidence="2" id="KW-1185">Reference proteome</keyword>
<dbReference type="AlphaFoldDB" id="A0A0V0U2A3"/>
<sequence length="65" mass="7733">MARVRCTRVISALFCRNPVWSFNIIIVVYVDLMRLHGYKQKNVLHWLIEQIQDRFLLAKCGLDLD</sequence>